<gene>
    <name evidence="7" type="ORF">P4T90_16515</name>
</gene>
<comment type="caution">
    <text evidence="7">The sequence shown here is derived from an EMBL/GenBank/DDBJ whole genome shotgun (WGS) entry which is preliminary data.</text>
</comment>
<protein>
    <submittedName>
        <fullName evidence="7">TetR/AcrR family transcriptional regulator</fullName>
    </submittedName>
</protein>
<dbReference type="Gene3D" id="1.10.357.10">
    <property type="entry name" value="Tetracycline Repressor, domain 2"/>
    <property type="match status" value="1"/>
</dbReference>
<dbReference type="Gene3D" id="1.10.10.60">
    <property type="entry name" value="Homeodomain-like"/>
    <property type="match status" value="1"/>
</dbReference>
<accession>A0ABU6ML12</accession>
<evidence type="ECO:0000256" key="2">
    <source>
        <dbReference type="ARBA" id="ARBA00023015"/>
    </source>
</evidence>
<keyword evidence="2" id="KW-0805">Transcription regulation</keyword>
<proteinExistence type="predicted"/>
<keyword evidence="4" id="KW-0804">Transcription</keyword>
<sequence length="212" mass="23709">MVNQQRGRAPGRPKASEIQTPKKELILQVASRLFLEHGFQKVSIDDVAKAGGMTKATVYYYYGSKAELFKETMVAMMARVRERIRMLIESDKPLYDRLMDVTVAHLHATTSLDLDSFMRESKSSLSDEQVQDMLIAEERMFESIEAAIQDAIDKGEIPPVGAKFAAHAYNALLRVGNYKSPEGTPLFPSTEETAGSILKLFWNGLMAGPFTR</sequence>
<keyword evidence="8" id="KW-1185">Reference proteome</keyword>
<keyword evidence="3 5" id="KW-0238">DNA-binding</keyword>
<dbReference type="Pfam" id="PF00440">
    <property type="entry name" value="TetR_N"/>
    <property type="match status" value="1"/>
</dbReference>
<evidence type="ECO:0000256" key="1">
    <source>
        <dbReference type="ARBA" id="ARBA00022491"/>
    </source>
</evidence>
<evidence type="ECO:0000313" key="7">
    <source>
        <dbReference type="EMBL" id="MED1204651.1"/>
    </source>
</evidence>
<evidence type="ECO:0000256" key="3">
    <source>
        <dbReference type="ARBA" id="ARBA00023125"/>
    </source>
</evidence>
<dbReference type="PROSITE" id="PS50977">
    <property type="entry name" value="HTH_TETR_2"/>
    <property type="match status" value="1"/>
</dbReference>
<dbReference type="SUPFAM" id="SSF46689">
    <property type="entry name" value="Homeodomain-like"/>
    <property type="match status" value="1"/>
</dbReference>
<evidence type="ECO:0000256" key="4">
    <source>
        <dbReference type="ARBA" id="ARBA00023163"/>
    </source>
</evidence>
<evidence type="ECO:0000256" key="5">
    <source>
        <dbReference type="PROSITE-ProRule" id="PRU00335"/>
    </source>
</evidence>
<organism evidence="7 8">
    <name type="scientific">Heyndrickxia acidicola</name>
    <dbReference type="NCBI Taxonomy" id="209389"/>
    <lineage>
        <taxon>Bacteria</taxon>
        <taxon>Bacillati</taxon>
        <taxon>Bacillota</taxon>
        <taxon>Bacilli</taxon>
        <taxon>Bacillales</taxon>
        <taxon>Bacillaceae</taxon>
        <taxon>Heyndrickxia</taxon>
    </lineage>
</organism>
<evidence type="ECO:0000259" key="6">
    <source>
        <dbReference type="PROSITE" id="PS50977"/>
    </source>
</evidence>
<dbReference type="Proteomes" id="UP001341444">
    <property type="component" value="Unassembled WGS sequence"/>
</dbReference>
<dbReference type="InterPro" id="IPR050109">
    <property type="entry name" value="HTH-type_TetR-like_transc_reg"/>
</dbReference>
<name>A0ABU6ML12_9BACI</name>
<feature type="domain" description="HTH tetR-type" evidence="6">
    <location>
        <begin position="20"/>
        <end position="80"/>
    </location>
</feature>
<dbReference type="RefSeq" id="WP_066268252.1">
    <property type="nucleotide sequence ID" value="NZ_JARMAB010000025.1"/>
</dbReference>
<reference evidence="7 8" key="1">
    <citation type="submission" date="2023-03" db="EMBL/GenBank/DDBJ databases">
        <title>Bacillus Genome Sequencing.</title>
        <authorList>
            <person name="Dunlap C."/>
        </authorList>
    </citation>
    <scope>NUCLEOTIDE SEQUENCE [LARGE SCALE GENOMIC DNA]</scope>
    <source>
        <strain evidence="7 8">B-23453</strain>
    </source>
</reference>
<dbReference type="SUPFAM" id="SSF48498">
    <property type="entry name" value="Tetracyclin repressor-like, C-terminal domain"/>
    <property type="match status" value="1"/>
</dbReference>
<dbReference type="InterPro" id="IPR001647">
    <property type="entry name" value="HTH_TetR"/>
</dbReference>
<dbReference type="PANTHER" id="PTHR30055">
    <property type="entry name" value="HTH-TYPE TRANSCRIPTIONAL REGULATOR RUTR"/>
    <property type="match status" value="1"/>
</dbReference>
<dbReference type="PRINTS" id="PR00455">
    <property type="entry name" value="HTHTETR"/>
</dbReference>
<dbReference type="EMBL" id="JARMAB010000025">
    <property type="protein sequence ID" value="MED1204651.1"/>
    <property type="molecule type" value="Genomic_DNA"/>
</dbReference>
<dbReference type="PANTHER" id="PTHR30055:SF175">
    <property type="entry name" value="HTH-TYPE TRANSCRIPTIONAL REPRESSOR KSTR2"/>
    <property type="match status" value="1"/>
</dbReference>
<dbReference type="InterPro" id="IPR036271">
    <property type="entry name" value="Tet_transcr_reg_TetR-rel_C_sf"/>
</dbReference>
<evidence type="ECO:0000313" key="8">
    <source>
        <dbReference type="Proteomes" id="UP001341444"/>
    </source>
</evidence>
<keyword evidence="1" id="KW-0678">Repressor</keyword>
<feature type="DNA-binding region" description="H-T-H motif" evidence="5">
    <location>
        <begin position="43"/>
        <end position="62"/>
    </location>
</feature>
<dbReference type="InterPro" id="IPR009057">
    <property type="entry name" value="Homeodomain-like_sf"/>
</dbReference>